<proteinExistence type="predicted"/>
<accession>A0A2P2GG76</accession>
<reference evidence="1 2" key="1">
    <citation type="submission" date="2015-05" db="EMBL/GenBank/DDBJ databases">
        <title>Draft Genome assembly of Streptomyces showdoensis.</title>
        <authorList>
            <person name="Thapa K.K."/>
            <person name="Metsa-Ketela M."/>
        </authorList>
    </citation>
    <scope>NUCLEOTIDE SEQUENCE [LARGE SCALE GENOMIC DNA]</scope>
    <source>
        <strain evidence="1 2">ATCC 15227</strain>
    </source>
</reference>
<dbReference type="Proteomes" id="UP000265325">
    <property type="component" value="Unassembled WGS sequence"/>
</dbReference>
<keyword evidence="2" id="KW-1185">Reference proteome</keyword>
<dbReference type="EMBL" id="LAQS01000076">
    <property type="protein sequence ID" value="KKZ69849.1"/>
    <property type="molecule type" value="Genomic_DNA"/>
</dbReference>
<protein>
    <submittedName>
        <fullName evidence="1">Uncharacterized protein</fullName>
    </submittedName>
</protein>
<gene>
    <name evidence="1" type="ORF">VO63_32010</name>
</gene>
<comment type="caution">
    <text evidence="1">The sequence shown here is derived from an EMBL/GenBank/DDBJ whole genome shotgun (WGS) entry which is preliminary data.</text>
</comment>
<sequence length="189" mass="20899">MTPAAPFGPYEFQLVLLRRMADHQPGLVEDALRELGATHGVMREANKRWQARAHAPRGPGELDRYRAALGEPEARLAIPGFPAGHQAWTWPVPLWPELRFTVAVGPRRAVWSRALTRAPGAPVPELGTAADLLPWRCTIDEVYAAFRDARAREQVSPALTRLDFTLPDGSACAAEFAWGLLQRLLPVEP</sequence>
<organism evidence="1 2">
    <name type="scientific">Streptomyces showdoensis</name>
    <dbReference type="NCBI Taxonomy" id="68268"/>
    <lineage>
        <taxon>Bacteria</taxon>
        <taxon>Bacillati</taxon>
        <taxon>Actinomycetota</taxon>
        <taxon>Actinomycetes</taxon>
        <taxon>Kitasatosporales</taxon>
        <taxon>Streptomycetaceae</taxon>
        <taxon>Streptomyces</taxon>
    </lineage>
</organism>
<dbReference type="AlphaFoldDB" id="A0A2P2GG76"/>
<dbReference type="RefSeq" id="WP_046911600.1">
    <property type="nucleotide sequence ID" value="NZ_BAAAXG010000026.1"/>
</dbReference>
<evidence type="ECO:0000313" key="1">
    <source>
        <dbReference type="EMBL" id="KKZ69849.1"/>
    </source>
</evidence>
<evidence type="ECO:0000313" key="2">
    <source>
        <dbReference type="Proteomes" id="UP000265325"/>
    </source>
</evidence>
<name>A0A2P2GG76_STREW</name>
<dbReference type="OrthoDB" id="3359274at2"/>